<evidence type="ECO:0000313" key="1">
    <source>
        <dbReference type="EMBL" id="MBD7970249.1"/>
    </source>
</evidence>
<gene>
    <name evidence="1" type="ORF">H9647_19475</name>
</gene>
<dbReference type="InterPro" id="IPR009241">
    <property type="entry name" value="HigB-like"/>
</dbReference>
<organism evidence="1 2">
    <name type="scientific">Paenibacillus gallinarum</name>
    <dbReference type="NCBI Taxonomy" id="2762232"/>
    <lineage>
        <taxon>Bacteria</taxon>
        <taxon>Bacillati</taxon>
        <taxon>Bacillota</taxon>
        <taxon>Bacilli</taxon>
        <taxon>Bacillales</taxon>
        <taxon>Paenibacillaceae</taxon>
        <taxon>Paenibacillus</taxon>
    </lineage>
</organism>
<dbReference type="Pfam" id="PF05973">
    <property type="entry name" value="Gp49"/>
    <property type="match status" value="1"/>
</dbReference>
<reference evidence="1 2" key="1">
    <citation type="submission" date="2020-08" db="EMBL/GenBank/DDBJ databases">
        <title>A Genomic Blueprint of the Chicken Gut Microbiome.</title>
        <authorList>
            <person name="Gilroy R."/>
            <person name="Ravi A."/>
            <person name="Getino M."/>
            <person name="Pursley I."/>
            <person name="Horton D.L."/>
            <person name="Alikhan N.-F."/>
            <person name="Baker D."/>
            <person name="Gharbi K."/>
            <person name="Hall N."/>
            <person name="Watson M."/>
            <person name="Adriaenssens E.M."/>
            <person name="Foster-Nyarko E."/>
            <person name="Jarju S."/>
            <person name="Secka A."/>
            <person name="Antonio M."/>
            <person name="Oren A."/>
            <person name="Chaudhuri R."/>
            <person name="La Ragione R.M."/>
            <person name="Hildebrand F."/>
            <person name="Pallen M.J."/>
        </authorList>
    </citation>
    <scope>NUCLEOTIDE SEQUENCE [LARGE SCALE GENOMIC DNA]</scope>
    <source>
        <strain evidence="1 2">Sa2BVA9</strain>
    </source>
</reference>
<evidence type="ECO:0000313" key="2">
    <source>
        <dbReference type="Proteomes" id="UP000608071"/>
    </source>
</evidence>
<dbReference type="RefSeq" id="WP_191803151.1">
    <property type="nucleotide sequence ID" value="NZ_JACSQL010000011.1"/>
</dbReference>
<sequence>MAEVIFYYTEKGNSEVEKVLTELNESAKKGNRQATAALEAIEYSIDKVEHGMPHTRQLQGPLYEIRAKRYRITYFRWEGYIVLLTIFVKSTQQTPKAEIDRARKRMKDWVAREGS</sequence>
<dbReference type="EMBL" id="JACSQL010000011">
    <property type="protein sequence ID" value="MBD7970249.1"/>
    <property type="molecule type" value="Genomic_DNA"/>
</dbReference>
<dbReference type="Proteomes" id="UP000608071">
    <property type="component" value="Unassembled WGS sequence"/>
</dbReference>
<keyword evidence="2" id="KW-1185">Reference proteome</keyword>
<name>A0ABR8T3U1_9BACL</name>
<protein>
    <submittedName>
        <fullName evidence="1">Type II toxin-antitoxin system RelE/ParE family toxin</fullName>
    </submittedName>
</protein>
<proteinExistence type="predicted"/>
<comment type="caution">
    <text evidence="1">The sequence shown here is derived from an EMBL/GenBank/DDBJ whole genome shotgun (WGS) entry which is preliminary data.</text>
</comment>
<accession>A0ABR8T3U1</accession>